<dbReference type="OrthoDB" id="2745898at2759"/>
<evidence type="ECO:0000313" key="1">
    <source>
        <dbReference type="EMBL" id="KIK59580.1"/>
    </source>
</evidence>
<evidence type="ECO:0008006" key="3">
    <source>
        <dbReference type="Google" id="ProtNLM"/>
    </source>
</evidence>
<dbReference type="EMBL" id="KN834779">
    <property type="protein sequence ID" value="KIK59580.1"/>
    <property type="molecule type" value="Genomic_DNA"/>
</dbReference>
<protein>
    <recommendedName>
        <fullName evidence="3">F-box domain-containing protein</fullName>
    </recommendedName>
</protein>
<sequence length="425" mass="47757">MLGTYLEEGSSRFPNEIFAIIIDNVADDHPSLRNAALVCKNFAALAQPCIFQIIRLPGNCRVDNQHFPMVRERRLVFKNLKIARLVQQFHFTSLSEDDSLHELKDAASTLGSMPSLTALDILLPIDCHYRAIAAATPRGTLRFLYIDSTYNLDATGLTYFAEMLMSLAVLEVLAVSRPHLGSETRGIVLPISLKIAAFMAISDQFLHAFALGLELSHPPSLRTFFLSPRSSEFNQGCLALLRKLHIDAEVILDGLSCLSGLALKELRAPSIVCFCRQSRNFAHLLSLFTATLPEPIHDITIDVVAQRVEHVHPTDYDQAWTDLDSGLMKRHGLGLLTRVCFRYTKRDFSIHLGPFSARQEEDEVEDRTILDHIERLLPKSKRKGFLEQSWRNCTCSPPLIRIHPGMQLSRLAIMQIISFGSITLN</sequence>
<organism evidence="1 2">
    <name type="scientific">Collybiopsis luxurians FD-317 M1</name>
    <dbReference type="NCBI Taxonomy" id="944289"/>
    <lineage>
        <taxon>Eukaryota</taxon>
        <taxon>Fungi</taxon>
        <taxon>Dikarya</taxon>
        <taxon>Basidiomycota</taxon>
        <taxon>Agaricomycotina</taxon>
        <taxon>Agaricomycetes</taxon>
        <taxon>Agaricomycetidae</taxon>
        <taxon>Agaricales</taxon>
        <taxon>Marasmiineae</taxon>
        <taxon>Omphalotaceae</taxon>
        <taxon>Collybiopsis</taxon>
        <taxon>Collybiopsis luxurians</taxon>
    </lineage>
</organism>
<accession>A0A0D0B7V9</accession>
<evidence type="ECO:0000313" key="2">
    <source>
        <dbReference type="Proteomes" id="UP000053593"/>
    </source>
</evidence>
<dbReference type="HOGENOM" id="CLU_645651_0_0_1"/>
<reference evidence="1 2" key="1">
    <citation type="submission" date="2014-04" db="EMBL/GenBank/DDBJ databases">
        <title>Evolutionary Origins and Diversification of the Mycorrhizal Mutualists.</title>
        <authorList>
            <consortium name="DOE Joint Genome Institute"/>
            <consortium name="Mycorrhizal Genomics Consortium"/>
            <person name="Kohler A."/>
            <person name="Kuo A."/>
            <person name="Nagy L.G."/>
            <person name="Floudas D."/>
            <person name="Copeland A."/>
            <person name="Barry K.W."/>
            <person name="Cichocki N."/>
            <person name="Veneault-Fourrey C."/>
            <person name="LaButti K."/>
            <person name="Lindquist E.A."/>
            <person name="Lipzen A."/>
            <person name="Lundell T."/>
            <person name="Morin E."/>
            <person name="Murat C."/>
            <person name="Riley R."/>
            <person name="Ohm R."/>
            <person name="Sun H."/>
            <person name="Tunlid A."/>
            <person name="Henrissat B."/>
            <person name="Grigoriev I.V."/>
            <person name="Hibbett D.S."/>
            <person name="Martin F."/>
        </authorList>
    </citation>
    <scope>NUCLEOTIDE SEQUENCE [LARGE SCALE GENOMIC DNA]</scope>
    <source>
        <strain evidence="1 2">FD-317 M1</strain>
    </source>
</reference>
<gene>
    <name evidence="1" type="ORF">GYMLUDRAFT_671899</name>
</gene>
<proteinExistence type="predicted"/>
<dbReference type="Proteomes" id="UP000053593">
    <property type="component" value="Unassembled WGS sequence"/>
</dbReference>
<name>A0A0D0B7V9_9AGAR</name>
<keyword evidence="2" id="KW-1185">Reference proteome</keyword>
<dbReference type="AlphaFoldDB" id="A0A0D0B7V9"/>